<comment type="caution">
    <text evidence="7">The sequence shown here is derived from an EMBL/GenBank/DDBJ whole genome shotgun (WGS) entry which is preliminary data.</text>
</comment>
<evidence type="ECO:0000256" key="2">
    <source>
        <dbReference type="ARBA" id="ARBA00022475"/>
    </source>
</evidence>
<proteinExistence type="predicted"/>
<sequence>MVQISLKPAIFDACGVEAIGGVPYNPPAWRDEPNISGMHKTMQRHEPAAPAMPTAPRRPGIHRLLLVQLGIVVAVTTVLAFETDNAVALSALMGGMTGVLPNAYFAWRAFLFRGARFRRQMISSLYRAQAGKHFLTILLFTGIFITSPPQAPEWFFGTFALVQSVYWLSPWLISRSGSL</sequence>
<keyword evidence="3 6" id="KW-0812">Transmembrane</keyword>
<keyword evidence="5 6" id="KW-0472">Membrane</keyword>
<evidence type="ECO:0000256" key="4">
    <source>
        <dbReference type="ARBA" id="ARBA00022989"/>
    </source>
</evidence>
<keyword evidence="8" id="KW-1185">Reference proteome</keyword>
<protein>
    <recommendedName>
        <fullName evidence="9">F0F1 ATP synthase assembly protein I</fullName>
    </recommendedName>
</protein>
<evidence type="ECO:0000256" key="6">
    <source>
        <dbReference type="SAM" id="Phobius"/>
    </source>
</evidence>
<name>A0ABQ3FGG3_9GAMM</name>
<evidence type="ECO:0008006" key="9">
    <source>
        <dbReference type="Google" id="ProtNLM"/>
    </source>
</evidence>
<dbReference type="Pfam" id="PF03899">
    <property type="entry name" value="ATP-synt_I"/>
    <property type="match status" value="1"/>
</dbReference>
<dbReference type="InterPro" id="IPR005598">
    <property type="entry name" value="ATP_synth_I"/>
</dbReference>
<keyword evidence="4 6" id="KW-1133">Transmembrane helix</keyword>
<feature type="transmembrane region" description="Helical" evidence="6">
    <location>
        <begin position="64"/>
        <end position="81"/>
    </location>
</feature>
<evidence type="ECO:0000256" key="1">
    <source>
        <dbReference type="ARBA" id="ARBA00004651"/>
    </source>
</evidence>
<dbReference type="EMBL" id="BMZM01000002">
    <property type="protein sequence ID" value="GHC22446.1"/>
    <property type="molecule type" value="Genomic_DNA"/>
</dbReference>
<dbReference type="Proteomes" id="UP000604243">
    <property type="component" value="Unassembled WGS sequence"/>
</dbReference>
<reference evidence="8" key="1">
    <citation type="journal article" date="2019" name="Int. J. Syst. Evol. Microbiol.">
        <title>The Global Catalogue of Microorganisms (GCM) 10K type strain sequencing project: providing services to taxonomists for standard genome sequencing and annotation.</title>
        <authorList>
            <consortium name="The Broad Institute Genomics Platform"/>
            <consortium name="The Broad Institute Genome Sequencing Center for Infectious Disease"/>
            <person name="Wu L."/>
            <person name="Ma J."/>
        </authorList>
    </citation>
    <scope>NUCLEOTIDE SEQUENCE [LARGE SCALE GENOMIC DNA]</scope>
    <source>
        <strain evidence="8">KCTC 42082</strain>
    </source>
</reference>
<feature type="transmembrane region" description="Helical" evidence="6">
    <location>
        <begin position="87"/>
        <end position="110"/>
    </location>
</feature>
<gene>
    <name evidence="7" type="ORF">GCM10010082_13150</name>
</gene>
<feature type="transmembrane region" description="Helical" evidence="6">
    <location>
        <begin position="130"/>
        <end position="148"/>
    </location>
</feature>
<evidence type="ECO:0000313" key="8">
    <source>
        <dbReference type="Proteomes" id="UP000604243"/>
    </source>
</evidence>
<keyword evidence="2" id="KW-1003">Cell membrane</keyword>
<evidence type="ECO:0000313" key="7">
    <source>
        <dbReference type="EMBL" id="GHC22446.1"/>
    </source>
</evidence>
<organism evidence="7 8">
    <name type="scientific">Kushneria pakistanensis</name>
    <dbReference type="NCBI Taxonomy" id="1508770"/>
    <lineage>
        <taxon>Bacteria</taxon>
        <taxon>Pseudomonadati</taxon>
        <taxon>Pseudomonadota</taxon>
        <taxon>Gammaproteobacteria</taxon>
        <taxon>Oceanospirillales</taxon>
        <taxon>Halomonadaceae</taxon>
        <taxon>Kushneria</taxon>
    </lineage>
</organism>
<comment type="subcellular location">
    <subcellularLocation>
        <location evidence="1">Cell membrane</location>
        <topology evidence="1">Multi-pass membrane protein</topology>
    </subcellularLocation>
</comment>
<evidence type="ECO:0000256" key="5">
    <source>
        <dbReference type="ARBA" id="ARBA00023136"/>
    </source>
</evidence>
<evidence type="ECO:0000256" key="3">
    <source>
        <dbReference type="ARBA" id="ARBA00022692"/>
    </source>
</evidence>
<accession>A0ABQ3FGG3</accession>